<organism evidence="1 2">
    <name type="scientific">Paenibacillus medicaginis</name>
    <dbReference type="NCBI Taxonomy" id="1470560"/>
    <lineage>
        <taxon>Bacteria</taxon>
        <taxon>Bacillati</taxon>
        <taxon>Bacillota</taxon>
        <taxon>Bacilli</taxon>
        <taxon>Bacillales</taxon>
        <taxon>Paenibacillaceae</taxon>
        <taxon>Paenibacillus</taxon>
    </lineage>
</organism>
<keyword evidence="2" id="KW-1185">Reference proteome</keyword>
<sequence>MEERFDVRLHEAAEKEYNRLDGSVLEEVNNAIDELIYRADEVGKKLSNHAQTKLAGCKEIKLRSAGIRIVFRVTNEIVDVLRIVHVLTIEKRTRDLAFTLAHKRLNTVRSIPKDQMRKYLEKLEQWKTRSR</sequence>
<accession>A0ABV5C061</accession>
<dbReference type="Gene3D" id="3.30.2310.20">
    <property type="entry name" value="RelE-like"/>
    <property type="match status" value="1"/>
</dbReference>
<dbReference type="Proteomes" id="UP001580430">
    <property type="component" value="Unassembled WGS sequence"/>
</dbReference>
<proteinExistence type="predicted"/>
<dbReference type="InterPro" id="IPR035093">
    <property type="entry name" value="RelE/ParE_toxin_dom_sf"/>
</dbReference>
<dbReference type="SUPFAM" id="SSF143011">
    <property type="entry name" value="RelE-like"/>
    <property type="match status" value="1"/>
</dbReference>
<name>A0ABV5C061_9BACL</name>
<dbReference type="EMBL" id="JBHIRY010000008">
    <property type="protein sequence ID" value="MFB5760811.1"/>
    <property type="molecule type" value="Genomic_DNA"/>
</dbReference>
<protein>
    <submittedName>
        <fullName evidence="1">Type II toxin-antitoxin system RelE/ParE family toxin</fullName>
    </submittedName>
</protein>
<evidence type="ECO:0000313" key="1">
    <source>
        <dbReference type="EMBL" id="MFB5760811.1"/>
    </source>
</evidence>
<dbReference type="RefSeq" id="WP_375519968.1">
    <property type="nucleotide sequence ID" value="NZ_JBHIRY010000008.1"/>
</dbReference>
<gene>
    <name evidence="1" type="ORF">ACE5LO_10455</name>
</gene>
<reference evidence="1 2" key="1">
    <citation type="submission" date="2024-09" db="EMBL/GenBank/DDBJ databases">
        <title>Paenibacillus zeirhizospherea sp. nov., isolated from surface of the maize (Zea mays) roots in a horticulture field, Hungary.</title>
        <authorList>
            <person name="Marton D."/>
            <person name="Farkas M."/>
            <person name="Bedics A."/>
            <person name="Toth E."/>
            <person name="Tancsics A."/>
            <person name="Boka K."/>
            <person name="Marati G."/>
            <person name="Kriszt B."/>
            <person name="Cserhati M."/>
        </authorList>
    </citation>
    <scope>NUCLEOTIDE SEQUENCE [LARGE SCALE GENOMIC DNA]</scope>
    <source>
        <strain evidence="1 2">JCM 18446</strain>
    </source>
</reference>
<evidence type="ECO:0000313" key="2">
    <source>
        <dbReference type="Proteomes" id="UP001580430"/>
    </source>
</evidence>
<comment type="caution">
    <text evidence="1">The sequence shown here is derived from an EMBL/GenBank/DDBJ whole genome shotgun (WGS) entry which is preliminary data.</text>
</comment>